<evidence type="ECO:0000313" key="6">
    <source>
        <dbReference type="EMBL" id="UOE43718.1"/>
    </source>
</evidence>
<sequence>MRAVWKGAVTFGLVNVPVKLYSATEDHDVSLHQVHAADGGRIRYQRVCEIDGEVVAYQDIDKAYDDGERTVVITDQDLKQLPAERSREIEVVEFVPTAQIDPIMFDRSYYLEPDSASSKAYVLLRETLESTDRTAIVRMALRQKTRLAALRVHGDVLMVQTLLWSDEVRAAEFPALDEKVKISDNELKLSKQLVESLVSDFDPTQYVDEYQQELRTLIQAKLEQGDAIDTAATFGEQPEEGGAEVIDLMEALRRSIAAKRGGGSSGAAGEAATDEEEGAQPKRSATKKKKTSTSSKSSKRSDAADEPAPKRKPAAKKKAAS</sequence>
<dbReference type="Gene3D" id="2.40.290.10">
    <property type="match status" value="1"/>
</dbReference>
<keyword evidence="1 3" id="KW-0238">DNA-binding</keyword>
<proteinExistence type="inferred from homology"/>
<feature type="domain" description="Ku" evidence="5">
    <location>
        <begin position="52"/>
        <end position="179"/>
    </location>
</feature>
<evidence type="ECO:0000256" key="2">
    <source>
        <dbReference type="ARBA" id="ARBA00023172"/>
    </source>
</evidence>
<feature type="compositionally biased region" description="Basic and acidic residues" evidence="4">
    <location>
        <begin position="299"/>
        <end position="309"/>
    </location>
</feature>
<dbReference type="CDD" id="cd00789">
    <property type="entry name" value="KU_like"/>
    <property type="match status" value="1"/>
</dbReference>
<dbReference type="Pfam" id="PF02735">
    <property type="entry name" value="Ku"/>
    <property type="match status" value="1"/>
</dbReference>
<keyword evidence="7" id="KW-1185">Reference proteome</keyword>
<dbReference type="InterPro" id="IPR016194">
    <property type="entry name" value="SPOC-like_C_dom_sf"/>
</dbReference>
<dbReference type="InterPro" id="IPR009187">
    <property type="entry name" value="Prok_Ku"/>
</dbReference>
<evidence type="ECO:0000313" key="7">
    <source>
        <dbReference type="Proteomes" id="UP000832097"/>
    </source>
</evidence>
<keyword evidence="3" id="KW-0227">DNA damage</keyword>
<comment type="similarity">
    <text evidence="3">Belongs to the prokaryotic Ku family.</text>
</comment>
<comment type="function">
    <text evidence="3">With LigD forms a non-homologous end joining (NHEJ) DNA repair enzyme, which repairs dsDNA breaks with reduced fidelity. Binds linear dsDNA with 5'- and 3'- overhangs but not closed circular dsDNA nor ssDNA. Recruits and stimulates the ligase activity of LigD.</text>
</comment>
<dbReference type="RefSeq" id="WP_243554876.1">
    <property type="nucleotide sequence ID" value="NZ_CP094528.1"/>
</dbReference>
<dbReference type="SMART" id="SM00559">
    <property type="entry name" value="Ku78"/>
    <property type="match status" value="1"/>
</dbReference>
<dbReference type="Proteomes" id="UP000832097">
    <property type="component" value="Chromosome"/>
</dbReference>
<dbReference type="PANTHER" id="PTHR41251">
    <property type="entry name" value="NON-HOMOLOGOUS END JOINING PROTEIN KU"/>
    <property type="match status" value="1"/>
</dbReference>
<keyword evidence="2 3" id="KW-0233">DNA recombination</keyword>
<evidence type="ECO:0000256" key="4">
    <source>
        <dbReference type="SAM" id="MobiDB-lite"/>
    </source>
</evidence>
<evidence type="ECO:0000256" key="1">
    <source>
        <dbReference type="ARBA" id="ARBA00023125"/>
    </source>
</evidence>
<protein>
    <recommendedName>
        <fullName evidence="3">Non-homologous end joining protein Ku</fullName>
    </recommendedName>
</protein>
<feature type="region of interest" description="Disordered" evidence="4">
    <location>
        <begin position="259"/>
        <end position="321"/>
    </location>
</feature>
<keyword evidence="3" id="KW-0234">DNA repair</keyword>
<dbReference type="NCBIfam" id="TIGR02772">
    <property type="entry name" value="Ku_bact"/>
    <property type="match status" value="1"/>
</dbReference>
<organism evidence="6 7">
    <name type="scientific">Agromyces larvae</name>
    <dbReference type="NCBI Taxonomy" id="2929802"/>
    <lineage>
        <taxon>Bacteria</taxon>
        <taxon>Bacillati</taxon>
        <taxon>Actinomycetota</taxon>
        <taxon>Actinomycetes</taxon>
        <taxon>Micrococcales</taxon>
        <taxon>Microbacteriaceae</taxon>
        <taxon>Agromyces</taxon>
    </lineage>
</organism>
<evidence type="ECO:0000259" key="5">
    <source>
        <dbReference type="SMART" id="SM00559"/>
    </source>
</evidence>
<dbReference type="InterPro" id="IPR006164">
    <property type="entry name" value="DNA_bd_Ku70/Ku80"/>
</dbReference>
<reference evidence="6 7" key="1">
    <citation type="submission" date="2022-03" db="EMBL/GenBank/DDBJ databases">
        <title>Mucilaginibacter sp. isolated from the gut of Protaetia brevitarsis seulensis larvae.</title>
        <authorList>
            <person name="Won M."/>
            <person name="Kim S.-J."/>
            <person name="Kwon S.-W."/>
        </authorList>
    </citation>
    <scope>NUCLEOTIDE SEQUENCE [LARGE SCALE GENOMIC DNA]</scope>
    <source>
        <strain evidence="6 7">CFWR-12</strain>
    </source>
</reference>
<evidence type="ECO:0000256" key="3">
    <source>
        <dbReference type="HAMAP-Rule" id="MF_01875"/>
    </source>
</evidence>
<dbReference type="SUPFAM" id="SSF100939">
    <property type="entry name" value="SPOC domain-like"/>
    <property type="match status" value="1"/>
</dbReference>
<dbReference type="PIRSF" id="PIRSF006493">
    <property type="entry name" value="Prok_Ku"/>
    <property type="match status" value="1"/>
</dbReference>
<accession>A0ABY4BWW6</accession>
<dbReference type="PANTHER" id="PTHR41251:SF1">
    <property type="entry name" value="NON-HOMOLOGOUS END JOINING PROTEIN KU"/>
    <property type="match status" value="1"/>
</dbReference>
<dbReference type="HAMAP" id="MF_01875">
    <property type="entry name" value="Prokaryotic_Ku"/>
    <property type="match status" value="1"/>
</dbReference>
<dbReference type="EMBL" id="CP094528">
    <property type="protein sequence ID" value="UOE43718.1"/>
    <property type="molecule type" value="Genomic_DNA"/>
</dbReference>
<name>A0ABY4BWW6_9MICO</name>
<gene>
    <name evidence="3" type="primary">ku</name>
    <name evidence="6" type="ORF">MTO99_16330</name>
</gene>
<comment type="subunit">
    <text evidence="3">Homodimer. Interacts with LigD.</text>
</comment>
<feature type="compositionally biased region" description="Basic residues" evidence="4">
    <location>
        <begin position="310"/>
        <end position="321"/>
    </location>
</feature>